<dbReference type="Gene3D" id="3.40.50.150">
    <property type="entry name" value="Vaccinia Virus protein VP39"/>
    <property type="match status" value="1"/>
</dbReference>
<comment type="subcellular location">
    <subcellularLocation>
        <location evidence="6">Cytoplasm</location>
    </subcellularLocation>
</comment>
<dbReference type="PIRSF" id="PIRSF004486">
    <property type="entry name" value="MraW"/>
    <property type="match status" value="1"/>
</dbReference>
<dbReference type="Pfam" id="PF01795">
    <property type="entry name" value="Methyltransf_5"/>
    <property type="match status" value="1"/>
</dbReference>
<dbReference type="HAMAP" id="MF_01007">
    <property type="entry name" value="16SrRNA_methyltr_H"/>
    <property type="match status" value="1"/>
</dbReference>
<evidence type="ECO:0000313" key="8">
    <source>
        <dbReference type="EMBL" id="OGN27735.1"/>
    </source>
</evidence>
<keyword evidence="5 6" id="KW-0949">S-adenosyl-L-methionine</keyword>
<proteinExistence type="inferred from homology"/>
<dbReference type="NCBIfam" id="TIGR00006">
    <property type="entry name" value="16S rRNA (cytosine(1402)-N(4))-methyltransferase RsmH"/>
    <property type="match status" value="1"/>
</dbReference>
<dbReference type="SUPFAM" id="SSF81799">
    <property type="entry name" value="Putative methyltransferase TM0872, insert domain"/>
    <property type="match status" value="1"/>
</dbReference>
<evidence type="ECO:0000256" key="5">
    <source>
        <dbReference type="ARBA" id="ARBA00022691"/>
    </source>
</evidence>
<accession>A0A1F8GQN9</accession>
<dbReference type="Gene3D" id="1.10.150.170">
    <property type="entry name" value="Putative methyltransferase TM0872, insert domain"/>
    <property type="match status" value="1"/>
</dbReference>
<dbReference type="AlphaFoldDB" id="A0A1F8GQN9"/>
<reference evidence="8 9" key="1">
    <citation type="journal article" date="2016" name="Nat. Commun.">
        <title>Thousands of microbial genomes shed light on interconnected biogeochemical processes in an aquifer system.</title>
        <authorList>
            <person name="Anantharaman K."/>
            <person name="Brown C.T."/>
            <person name="Hug L.A."/>
            <person name="Sharon I."/>
            <person name="Castelle C.J."/>
            <person name="Probst A.J."/>
            <person name="Thomas B.C."/>
            <person name="Singh A."/>
            <person name="Wilkins M.J."/>
            <person name="Karaoz U."/>
            <person name="Brodie E.L."/>
            <person name="Williams K.H."/>
            <person name="Hubbard S.S."/>
            <person name="Banfield J.F."/>
        </authorList>
    </citation>
    <scope>NUCLEOTIDE SEQUENCE [LARGE SCALE GENOMIC DNA]</scope>
</reference>
<feature type="region of interest" description="Disordered" evidence="7">
    <location>
        <begin position="276"/>
        <end position="295"/>
    </location>
</feature>
<evidence type="ECO:0000256" key="7">
    <source>
        <dbReference type="SAM" id="MobiDB-lite"/>
    </source>
</evidence>
<gene>
    <name evidence="6" type="primary">rsmH</name>
    <name evidence="8" type="ORF">A2941_02560</name>
</gene>
<dbReference type="InterPro" id="IPR029063">
    <property type="entry name" value="SAM-dependent_MTases_sf"/>
</dbReference>
<feature type="compositionally biased region" description="Basic residues" evidence="7">
    <location>
        <begin position="281"/>
        <end position="295"/>
    </location>
</feature>
<sequence length="295" mass="33459">MTHQPVLLNEVLEYLDPKPGGQFIDATLDGGGHATAIAERIAPGGRLIGIEWDTELLKQFEAKNKSSKFKDIIIPVNDSYVNIVEIAAKHDMKPEGILFDFGLSSWHYEQSGRGFSFNKDEPLDMRFNPFAGIPAVKMINLYEIAELEQILRDYGDEQFSRQIAGAISEARRKQPIMTTARLVEVIGSAVPEWYKRRKIHFATKTFQALRVVVNNELANVKKGIEKALEILKPGGKMIAISFQGHEDKIVREVFKEHVKKGDIILPAHRTIRPSWDEQKQNRRSRSAKMKVAQKI</sequence>
<keyword evidence="3 6" id="KW-0489">Methyltransferase</keyword>
<dbReference type="EMBL" id="MGKO01000007">
    <property type="protein sequence ID" value="OGN27735.1"/>
    <property type="molecule type" value="Genomic_DNA"/>
</dbReference>
<feature type="binding site" evidence="6">
    <location>
        <position position="107"/>
    </location>
    <ligand>
        <name>S-adenosyl-L-methionine</name>
        <dbReference type="ChEBI" id="CHEBI:59789"/>
    </ligand>
</feature>
<dbReference type="Proteomes" id="UP000178444">
    <property type="component" value="Unassembled WGS sequence"/>
</dbReference>
<comment type="function">
    <text evidence="6">Specifically methylates the N4 position of cytidine in position 1402 (C1402) of 16S rRNA.</text>
</comment>
<dbReference type="GO" id="GO:0070475">
    <property type="term" value="P:rRNA base methylation"/>
    <property type="evidence" value="ECO:0007669"/>
    <property type="project" value="UniProtKB-UniRule"/>
</dbReference>
<evidence type="ECO:0000256" key="3">
    <source>
        <dbReference type="ARBA" id="ARBA00022603"/>
    </source>
</evidence>
<dbReference type="PANTHER" id="PTHR11265">
    <property type="entry name" value="S-ADENOSYL-METHYLTRANSFERASE MRAW"/>
    <property type="match status" value="1"/>
</dbReference>
<comment type="similarity">
    <text evidence="1 6">Belongs to the methyltransferase superfamily. RsmH family.</text>
</comment>
<evidence type="ECO:0000256" key="6">
    <source>
        <dbReference type="HAMAP-Rule" id="MF_01007"/>
    </source>
</evidence>
<comment type="caution">
    <text evidence="8">The sequence shown here is derived from an EMBL/GenBank/DDBJ whole genome shotgun (WGS) entry which is preliminary data.</text>
</comment>
<evidence type="ECO:0000256" key="2">
    <source>
        <dbReference type="ARBA" id="ARBA00022552"/>
    </source>
</evidence>
<name>A0A1F8GQN9_9BACT</name>
<evidence type="ECO:0000256" key="4">
    <source>
        <dbReference type="ARBA" id="ARBA00022679"/>
    </source>
</evidence>
<dbReference type="InterPro" id="IPR002903">
    <property type="entry name" value="RsmH"/>
</dbReference>
<feature type="binding site" evidence="6">
    <location>
        <position position="100"/>
    </location>
    <ligand>
        <name>S-adenosyl-L-methionine</name>
        <dbReference type="ChEBI" id="CHEBI:59789"/>
    </ligand>
</feature>
<feature type="binding site" evidence="6">
    <location>
        <begin position="31"/>
        <end position="33"/>
    </location>
    <ligand>
        <name>S-adenosyl-L-methionine</name>
        <dbReference type="ChEBI" id="CHEBI:59789"/>
    </ligand>
</feature>
<comment type="catalytic activity">
    <reaction evidence="6">
        <text>cytidine(1402) in 16S rRNA + S-adenosyl-L-methionine = N(4)-methylcytidine(1402) in 16S rRNA + S-adenosyl-L-homocysteine + H(+)</text>
        <dbReference type="Rhea" id="RHEA:42928"/>
        <dbReference type="Rhea" id="RHEA-COMP:10286"/>
        <dbReference type="Rhea" id="RHEA-COMP:10287"/>
        <dbReference type="ChEBI" id="CHEBI:15378"/>
        <dbReference type="ChEBI" id="CHEBI:57856"/>
        <dbReference type="ChEBI" id="CHEBI:59789"/>
        <dbReference type="ChEBI" id="CHEBI:74506"/>
        <dbReference type="ChEBI" id="CHEBI:82748"/>
        <dbReference type="EC" id="2.1.1.199"/>
    </reaction>
</comment>
<evidence type="ECO:0000256" key="1">
    <source>
        <dbReference type="ARBA" id="ARBA00010396"/>
    </source>
</evidence>
<dbReference type="GO" id="GO:0005737">
    <property type="term" value="C:cytoplasm"/>
    <property type="evidence" value="ECO:0007669"/>
    <property type="project" value="UniProtKB-SubCell"/>
</dbReference>
<organism evidence="8 9">
    <name type="scientific">Candidatus Yanofskybacteria bacterium RIFCSPLOWO2_01_FULL_49_17</name>
    <dbReference type="NCBI Taxonomy" id="1802700"/>
    <lineage>
        <taxon>Bacteria</taxon>
        <taxon>Candidatus Yanofskyibacteriota</taxon>
    </lineage>
</organism>
<evidence type="ECO:0000313" key="9">
    <source>
        <dbReference type="Proteomes" id="UP000178444"/>
    </source>
</evidence>
<dbReference type="PANTHER" id="PTHR11265:SF0">
    <property type="entry name" value="12S RRNA N4-METHYLCYTIDINE METHYLTRANSFERASE"/>
    <property type="match status" value="1"/>
</dbReference>
<keyword evidence="6" id="KW-0963">Cytoplasm</keyword>
<dbReference type="SUPFAM" id="SSF53335">
    <property type="entry name" value="S-adenosyl-L-methionine-dependent methyltransferases"/>
    <property type="match status" value="1"/>
</dbReference>
<keyword evidence="2 6" id="KW-0698">rRNA processing</keyword>
<keyword evidence="4 6" id="KW-0808">Transferase</keyword>
<dbReference type="InterPro" id="IPR023397">
    <property type="entry name" value="SAM-dep_MeTrfase_MraW_recog"/>
</dbReference>
<dbReference type="EC" id="2.1.1.199" evidence="6"/>
<dbReference type="GO" id="GO:0071424">
    <property type="term" value="F:rRNA (cytosine-N4-)-methyltransferase activity"/>
    <property type="evidence" value="ECO:0007669"/>
    <property type="project" value="UniProtKB-UniRule"/>
</dbReference>
<feature type="binding site" evidence="6">
    <location>
        <position position="51"/>
    </location>
    <ligand>
        <name>S-adenosyl-L-methionine</name>
        <dbReference type="ChEBI" id="CHEBI:59789"/>
    </ligand>
</feature>
<feature type="binding site" evidence="6">
    <location>
        <position position="80"/>
    </location>
    <ligand>
        <name>S-adenosyl-L-methionine</name>
        <dbReference type="ChEBI" id="CHEBI:59789"/>
    </ligand>
</feature>
<protein>
    <recommendedName>
        <fullName evidence="6">Ribosomal RNA small subunit methyltransferase H</fullName>
        <ecNumber evidence="6">2.1.1.199</ecNumber>
    </recommendedName>
    <alternativeName>
        <fullName evidence="6">16S rRNA m(4)C1402 methyltransferase</fullName>
    </alternativeName>
    <alternativeName>
        <fullName evidence="6">rRNA (cytosine-N(4)-)-methyltransferase RsmH</fullName>
    </alternativeName>
</protein>